<organism evidence="2 3">
    <name type="scientific">Tahibacter soli</name>
    <dbReference type="NCBI Taxonomy" id="2983605"/>
    <lineage>
        <taxon>Bacteria</taxon>
        <taxon>Pseudomonadati</taxon>
        <taxon>Pseudomonadota</taxon>
        <taxon>Gammaproteobacteria</taxon>
        <taxon>Lysobacterales</taxon>
        <taxon>Rhodanobacteraceae</taxon>
        <taxon>Tahibacter</taxon>
    </lineage>
</organism>
<feature type="transmembrane region" description="Helical" evidence="1">
    <location>
        <begin position="265"/>
        <end position="289"/>
    </location>
</feature>
<sequence length="375" mass="39892">MRAGGSTWFRRFLLPGFAFKAVVIGGGYATGRELAEFFLPAGPVGGVLGMLLAMLVWSGVCAATFAFAQATSAYDYRRFFRELLGPAWFVYEIAYLAFLVLVLAVFGAAAGAIGVAMLGWPPLAGTLCLMAGVAGVVAFGNDSVERLFKWVTFFLYAVYAAFVVLALTRFGDRVVENFSTPAASDGWATGGLTYAGYNIVGAVIVLPALRHLTSRRDAVIAGLAAGPLAMLPAILFFVCMIAFYPAIGSETLPSDFLLQRLNLPWFHALFQLMIFLALLESGCGIVHAINERVASSFAAHGRTLATPARLGVASALLAGSIFLADRYGMVALIASGYRGLALTFLLVYVLPLLSLGLWRLTLSARPAQSRPSANS</sequence>
<feature type="transmembrane region" description="Helical" evidence="1">
    <location>
        <begin position="89"/>
        <end position="113"/>
    </location>
</feature>
<feature type="transmembrane region" description="Helical" evidence="1">
    <location>
        <begin position="43"/>
        <end position="68"/>
    </location>
</feature>
<dbReference type="RefSeq" id="WP_263542157.1">
    <property type="nucleotide sequence ID" value="NZ_JAOVZO020000018.1"/>
</dbReference>
<gene>
    <name evidence="2" type="ORF">OD750_018950</name>
</gene>
<proteinExistence type="predicted"/>
<dbReference type="InterPro" id="IPR038728">
    <property type="entry name" value="YkvI-like"/>
</dbReference>
<keyword evidence="1" id="KW-1133">Transmembrane helix</keyword>
<accession>A0A9X3YNM0</accession>
<feature type="transmembrane region" description="Helical" evidence="1">
    <location>
        <begin position="147"/>
        <end position="167"/>
    </location>
</feature>
<dbReference type="PANTHER" id="PTHR37814">
    <property type="entry name" value="CONSERVED MEMBRANE PROTEIN"/>
    <property type="match status" value="1"/>
</dbReference>
<dbReference type="PANTHER" id="PTHR37814:SF1">
    <property type="entry name" value="MEMBRANE PROTEIN"/>
    <property type="match status" value="1"/>
</dbReference>
<keyword evidence="1" id="KW-0812">Transmembrane</keyword>
<keyword evidence="3" id="KW-1185">Reference proteome</keyword>
<evidence type="ECO:0000256" key="1">
    <source>
        <dbReference type="SAM" id="Phobius"/>
    </source>
</evidence>
<protein>
    <recommendedName>
        <fullName evidence="4">Membrane protein YkvI</fullName>
    </recommendedName>
</protein>
<evidence type="ECO:0000313" key="2">
    <source>
        <dbReference type="EMBL" id="MDC8014630.1"/>
    </source>
</evidence>
<feature type="transmembrane region" description="Helical" evidence="1">
    <location>
        <begin position="187"/>
        <end position="206"/>
    </location>
</feature>
<name>A0A9X3YNM0_9GAMM</name>
<evidence type="ECO:0008006" key="4">
    <source>
        <dbReference type="Google" id="ProtNLM"/>
    </source>
</evidence>
<feature type="transmembrane region" description="Helical" evidence="1">
    <location>
        <begin position="340"/>
        <end position="360"/>
    </location>
</feature>
<evidence type="ECO:0000313" key="3">
    <source>
        <dbReference type="Proteomes" id="UP001139971"/>
    </source>
</evidence>
<feature type="transmembrane region" description="Helical" evidence="1">
    <location>
        <begin position="218"/>
        <end position="245"/>
    </location>
</feature>
<feature type="transmembrane region" description="Helical" evidence="1">
    <location>
        <begin position="12"/>
        <end position="31"/>
    </location>
</feature>
<dbReference type="EMBL" id="JAOVZO020000018">
    <property type="protein sequence ID" value="MDC8014630.1"/>
    <property type="molecule type" value="Genomic_DNA"/>
</dbReference>
<keyword evidence="1" id="KW-0472">Membrane</keyword>
<feature type="transmembrane region" description="Helical" evidence="1">
    <location>
        <begin position="310"/>
        <end position="334"/>
    </location>
</feature>
<reference evidence="2" key="1">
    <citation type="submission" date="2023-02" db="EMBL/GenBank/DDBJ databases">
        <title>Tahibacter soli sp. nov. isolated from soil.</title>
        <authorList>
            <person name="Baek J.H."/>
            <person name="Lee J.K."/>
            <person name="Choi D.G."/>
            <person name="Jeon C.O."/>
        </authorList>
    </citation>
    <scope>NUCLEOTIDE SEQUENCE</scope>
    <source>
        <strain evidence="2">BL</strain>
    </source>
</reference>
<dbReference type="AlphaFoldDB" id="A0A9X3YNM0"/>
<feature type="transmembrane region" description="Helical" evidence="1">
    <location>
        <begin position="119"/>
        <end position="140"/>
    </location>
</feature>
<dbReference type="Proteomes" id="UP001139971">
    <property type="component" value="Unassembled WGS sequence"/>
</dbReference>
<comment type="caution">
    <text evidence="2">The sequence shown here is derived from an EMBL/GenBank/DDBJ whole genome shotgun (WGS) entry which is preliminary data.</text>
</comment>